<evidence type="ECO:0000256" key="6">
    <source>
        <dbReference type="ARBA" id="ARBA00022807"/>
    </source>
</evidence>
<evidence type="ECO:0000256" key="2">
    <source>
        <dbReference type="ARBA" id="ARBA00012759"/>
    </source>
</evidence>
<dbReference type="Gene3D" id="3.40.532.10">
    <property type="entry name" value="Peptidase C12, ubiquitin carboxyl-terminal hydrolase"/>
    <property type="match status" value="1"/>
</dbReference>
<evidence type="ECO:0000259" key="8">
    <source>
        <dbReference type="PROSITE" id="PS52048"/>
    </source>
</evidence>
<evidence type="ECO:0000313" key="9">
    <source>
        <dbReference type="EMBL" id="KZP12403.1"/>
    </source>
</evidence>
<evidence type="ECO:0000256" key="5">
    <source>
        <dbReference type="ARBA" id="ARBA00022801"/>
    </source>
</evidence>
<proteinExistence type="inferred from homology"/>
<reference evidence="9 10" key="1">
    <citation type="journal article" date="2016" name="Mol. Biol. Evol.">
        <title>Comparative Genomics of Early-Diverging Mushroom-Forming Fungi Provides Insights into the Origins of Lignocellulose Decay Capabilities.</title>
        <authorList>
            <person name="Nagy L.G."/>
            <person name="Riley R."/>
            <person name="Tritt A."/>
            <person name="Adam C."/>
            <person name="Daum C."/>
            <person name="Floudas D."/>
            <person name="Sun H."/>
            <person name="Yadav J.S."/>
            <person name="Pangilinan J."/>
            <person name="Larsson K.H."/>
            <person name="Matsuura K."/>
            <person name="Barry K."/>
            <person name="Labutti K."/>
            <person name="Kuo R."/>
            <person name="Ohm R.A."/>
            <person name="Bhattacharya S.S."/>
            <person name="Shirouzu T."/>
            <person name="Yoshinaga Y."/>
            <person name="Martin F.M."/>
            <person name="Grigoriev I.V."/>
            <person name="Hibbett D.S."/>
        </authorList>
    </citation>
    <scope>NUCLEOTIDE SEQUENCE [LARGE SCALE GENOMIC DNA]</scope>
    <source>
        <strain evidence="9 10">CBS 109695</strain>
    </source>
</reference>
<dbReference type="PROSITE" id="PS52048">
    <property type="entry name" value="UCH_DOMAIN"/>
    <property type="match status" value="1"/>
</dbReference>
<keyword evidence="6" id="KW-0788">Thiol protease</keyword>
<evidence type="ECO:0000256" key="1">
    <source>
        <dbReference type="ARBA" id="ARBA00000707"/>
    </source>
</evidence>
<dbReference type="InterPro" id="IPR038765">
    <property type="entry name" value="Papain-like_cys_pep_sf"/>
</dbReference>
<keyword evidence="3" id="KW-0645">Protease</keyword>
<dbReference type="GO" id="GO:0006511">
    <property type="term" value="P:ubiquitin-dependent protein catabolic process"/>
    <property type="evidence" value="ECO:0007669"/>
    <property type="project" value="InterPro"/>
</dbReference>
<organism evidence="9 10">
    <name type="scientific">Athelia psychrophila</name>
    <dbReference type="NCBI Taxonomy" id="1759441"/>
    <lineage>
        <taxon>Eukaryota</taxon>
        <taxon>Fungi</taxon>
        <taxon>Dikarya</taxon>
        <taxon>Basidiomycota</taxon>
        <taxon>Agaricomycotina</taxon>
        <taxon>Agaricomycetes</taxon>
        <taxon>Agaricomycetidae</taxon>
        <taxon>Atheliales</taxon>
        <taxon>Atheliaceae</taxon>
        <taxon>Athelia</taxon>
    </lineage>
</organism>
<comment type="catalytic activity">
    <reaction evidence="1">
        <text>Thiol-dependent hydrolysis of ester, thioester, amide, peptide and isopeptide bonds formed by the C-terminal Gly of ubiquitin (a 76-residue protein attached to proteins as an intracellular targeting signal).</text>
        <dbReference type="EC" id="3.4.19.12"/>
    </reaction>
</comment>
<evidence type="ECO:0000313" key="10">
    <source>
        <dbReference type="Proteomes" id="UP000076532"/>
    </source>
</evidence>
<keyword evidence="5" id="KW-0378">Hydrolase</keyword>
<dbReference type="Pfam" id="PF01088">
    <property type="entry name" value="Peptidase_C12"/>
    <property type="match status" value="1"/>
</dbReference>
<protein>
    <recommendedName>
        <fullName evidence="2">ubiquitinyl hydrolase 1</fullName>
        <ecNumber evidence="2">3.4.19.12</ecNumber>
    </recommendedName>
</protein>
<evidence type="ECO:0000256" key="3">
    <source>
        <dbReference type="ARBA" id="ARBA00022670"/>
    </source>
</evidence>
<dbReference type="OrthoDB" id="1924260at2759"/>
<dbReference type="SUPFAM" id="SSF54001">
    <property type="entry name" value="Cysteine proteinases"/>
    <property type="match status" value="1"/>
</dbReference>
<feature type="domain" description="UCH catalytic" evidence="8">
    <location>
        <begin position="1"/>
        <end position="123"/>
    </location>
</feature>
<name>A0A166B942_9AGAM</name>
<evidence type="ECO:0000256" key="4">
    <source>
        <dbReference type="ARBA" id="ARBA00022786"/>
    </source>
</evidence>
<dbReference type="Proteomes" id="UP000076532">
    <property type="component" value="Unassembled WGS sequence"/>
</dbReference>
<accession>A0A166B942</accession>
<dbReference type="InterPro" id="IPR036959">
    <property type="entry name" value="Peptidase_C12_UCH_sf"/>
</dbReference>
<dbReference type="GO" id="GO:0004843">
    <property type="term" value="F:cysteine-type deubiquitinase activity"/>
    <property type="evidence" value="ECO:0007669"/>
    <property type="project" value="UniProtKB-EC"/>
</dbReference>
<dbReference type="STRING" id="436010.A0A166B942"/>
<keyword evidence="4" id="KW-0833">Ubl conjugation pathway</keyword>
<comment type="caution">
    <text evidence="7">Lacks conserved residue(s) required for the propagation of feature annotation.</text>
</comment>
<evidence type="ECO:0000256" key="7">
    <source>
        <dbReference type="PROSITE-ProRule" id="PRU01393"/>
    </source>
</evidence>
<sequence>MLSRHPRDAATPTRPHIPLQMNITIWLFCPAMQRRHSDPDSADFFAHQMVNNICATLAALNALGNCPLPSTATPNFTQFVSFAGPLDAASPGYVVTNADWLLAAHTTLSTPGNDQARWTRAGS</sequence>
<gene>
    <name evidence="9" type="ORF">FIBSPDRAFT_961470</name>
</gene>
<comment type="similarity">
    <text evidence="7">Belongs to the peptidase C12 family.</text>
</comment>
<keyword evidence="10" id="KW-1185">Reference proteome</keyword>
<dbReference type="AlphaFoldDB" id="A0A166B942"/>
<dbReference type="EC" id="3.4.19.12" evidence="2"/>
<dbReference type="InterPro" id="IPR001578">
    <property type="entry name" value="Peptidase_C12_UCH"/>
</dbReference>
<dbReference type="EMBL" id="KV417648">
    <property type="protein sequence ID" value="KZP12403.1"/>
    <property type="molecule type" value="Genomic_DNA"/>
</dbReference>